<dbReference type="EMBL" id="JAKELL010000235">
    <property type="protein sequence ID" value="KAH8978353.1"/>
    <property type="molecule type" value="Genomic_DNA"/>
</dbReference>
<organism evidence="2 4">
    <name type="scientific">Lactarius akahatsu</name>
    <dbReference type="NCBI Taxonomy" id="416441"/>
    <lineage>
        <taxon>Eukaryota</taxon>
        <taxon>Fungi</taxon>
        <taxon>Dikarya</taxon>
        <taxon>Basidiomycota</taxon>
        <taxon>Agaricomycotina</taxon>
        <taxon>Agaricomycetes</taxon>
        <taxon>Russulales</taxon>
        <taxon>Russulaceae</taxon>
        <taxon>Lactarius</taxon>
    </lineage>
</organism>
<proteinExistence type="predicted"/>
<name>A0AAD4L517_9AGAM</name>
<dbReference type="Pfam" id="PF12937">
    <property type="entry name" value="F-box-like"/>
    <property type="match status" value="1"/>
</dbReference>
<protein>
    <recommendedName>
        <fullName evidence="1">F-box domain-containing protein</fullName>
    </recommendedName>
</protein>
<dbReference type="SMART" id="SM00256">
    <property type="entry name" value="FBOX"/>
    <property type="match status" value="1"/>
</dbReference>
<dbReference type="EMBL" id="JAKELL010000085">
    <property type="protein sequence ID" value="KAH8983770.1"/>
    <property type="molecule type" value="Genomic_DNA"/>
</dbReference>
<keyword evidence="4" id="KW-1185">Reference proteome</keyword>
<dbReference type="PROSITE" id="PS50181">
    <property type="entry name" value="FBOX"/>
    <property type="match status" value="1"/>
</dbReference>
<gene>
    <name evidence="3" type="ORF">EDB92DRAFT_1558727</name>
    <name evidence="2" type="ORF">EDB92DRAFT_601553</name>
</gene>
<comment type="caution">
    <text evidence="2">The sequence shown here is derived from an EMBL/GenBank/DDBJ whole genome shotgun (WGS) entry which is preliminary data.</text>
</comment>
<evidence type="ECO:0000313" key="3">
    <source>
        <dbReference type="EMBL" id="KAH8983770.1"/>
    </source>
</evidence>
<dbReference type="InterPro" id="IPR001810">
    <property type="entry name" value="F-box_dom"/>
</dbReference>
<feature type="domain" description="F-box" evidence="1">
    <location>
        <begin position="77"/>
        <end position="125"/>
    </location>
</feature>
<reference evidence="2" key="1">
    <citation type="submission" date="2022-01" db="EMBL/GenBank/DDBJ databases">
        <title>Comparative genomics reveals a dynamic genome evolution in the ectomycorrhizal milk-cap (Lactarius) mushrooms.</title>
        <authorList>
            <consortium name="DOE Joint Genome Institute"/>
            <person name="Lebreton A."/>
            <person name="Tang N."/>
            <person name="Kuo A."/>
            <person name="LaButti K."/>
            <person name="Drula E."/>
            <person name="Barry K."/>
            <person name="Clum A."/>
            <person name="Lipzen A."/>
            <person name="Mousain D."/>
            <person name="Ng V."/>
            <person name="Wang R."/>
            <person name="Wang X."/>
            <person name="Dai Y."/>
            <person name="Henrissat B."/>
            <person name="Grigoriev I.V."/>
            <person name="Guerin-Laguette A."/>
            <person name="Yu F."/>
            <person name="Martin F.M."/>
        </authorList>
    </citation>
    <scope>NUCLEOTIDE SEQUENCE</scope>
    <source>
        <strain evidence="2">QP</strain>
    </source>
</reference>
<dbReference type="Proteomes" id="UP001201163">
    <property type="component" value="Unassembled WGS sequence"/>
</dbReference>
<sequence>MKSLETSQVVVLPVPDSFDGPMQTLTRERLRAVGVTQHGFLRRTAGTVENELMENSRHVETALSHAVPRRAELVNASRPINRFPPELLFQVFDFVGSGPAILTLAQVCRRWRAIALSSPTLWSVIGACARLVPLFLQRSLDSPLRVCGVVASHDDREFLDCLPHLETVVHRVVSFEVDFCARVHEPFTRLTYAVAPALERLYVTIPPHSAMSTPRALGMLFGGGMPSLRELVLERCLPWSNCLSLSITSLTLINSSDLGPCDNLLSILESCANVEVLTLLNAIPNESSSTPGPSSDLPVRLDCLRELYVHSVSVGIYGISNFLSRLSFPRLVTGGAYLAILGWGVGNFGAFTSHVTSMFPRLLAGLSIAEDTLGSRAPLRLKGVVDGEVVFSVPSARALGLGSLSLTNVNTLTLGPSRGWSAALRNSAKNKYLLDGDSAWEKLFTSLPALETLVLCKTALSPPLDAICGLGRIPNVPDRLPHLRYLHLDVCELECCPDDGSEPPHVALRRFLQHRARIENPMVSVKCYCGPVLLSKETVAELRALVHSFECVATSLITQVDVPRRVRETMDSARYRSFE</sequence>
<dbReference type="Gene3D" id="1.20.1280.50">
    <property type="match status" value="1"/>
</dbReference>
<dbReference type="SUPFAM" id="SSF52047">
    <property type="entry name" value="RNI-like"/>
    <property type="match status" value="1"/>
</dbReference>
<dbReference type="SUPFAM" id="SSF81383">
    <property type="entry name" value="F-box domain"/>
    <property type="match status" value="1"/>
</dbReference>
<dbReference type="InterPro" id="IPR036047">
    <property type="entry name" value="F-box-like_dom_sf"/>
</dbReference>
<evidence type="ECO:0000313" key="4">
    <source>
        <dbReference type="Proteomes" id="UP001201163"/>
    </source>
</evidence>
<evidence type="ECO:0000313" key="2">
    <source>
        <dbReference type="EMBL" id="KAH8978353.1"/>
    </source>
</evidence>
<dbReference type="AlphaFoldDB" id="A0AAD4L517"/>
<accession>A0AAD4L517</accession>
<evidence type="ECO:0000259" key="1">
    <source>
        <dbReference type="PROSITE" id="PS50181"/>
    </source>
</evidence>